<evidence type="ECO:0000256" key="4">
    <source>
        <dbReference type="ARBA" id="ARBA00022475"/>
    </source>
</evidence>
<dbReference type="InterPro" id="IPR037682">
    <property type="entry name" value="TonB_C"/>
</dbReference>
<dbReference type="InterPro" id="IPR051045">
    <property type="entry name" value="TonB-dependent_transducer"/>
</dbReference>
<keyword evidence="3" id="KW-0813">Transport</keyword>
<dbReference type="Proteomes" id="UP000642920">
    <property type="component" value="Unassembled WGS sequence"/>
</dbReference>
<evidence type="ECO:0000313" key="14">
    <source>
        <dbReference type="Proteomes" id="UP000642920"/>
    </source>
</evidence>
<dbReference type="Gene3D" id="3.30.1150.10">
    <property type="match status" value="1"/>
</dbReference>
<dbReference type="AlphaFoldDB" id="A0A937DIF1"/>
<dbReference type="PROSITE" id="PS52015">
    <property type="entry name" value="TONB_CTD"/>
    <property type="match status" value="1"/>
</dbReference>
<keyword evidence="6 11" id="KW-0812">Transmembrane</keyword>
<dbReference type="GO" id="GO:0055085">
    <property type="term" value="P:transmembrane transport"/>
    <property type="evidence" value="ECO:0007669"/>
    <property type="project" value="InterPro"/>
</dbReference>
<dbReference type="SUPFAM" id="SSF74653">
    <property type="entry name" value="TolA/TonB C-terminal domain"/>
    <property type="match status" value="1"/>
</dbReference>
<keyword evidence="7" id="KW-0653">Protein transport</keyword>
<keyword evidence="5" id="KW-0997">Cell inner membrane</keyword>
<keyword evidence="9 11" id="KW-0472">Membrane</keyword>
<sequence>MKINLKHKLPAISNAEIRSKKDFDGLLHRRNQFIIKRNKKIRLIKNLSWSILALAILSTSIFVLNRHKQEKKKVFLAPISALEQDSILLEEPTPIKVKMKPATDTQENQHKSKTGQNENDDRLNNNERNEQPQKESSPEKIKTVEERFQQAYPIVGFDSLYAYLNNSIRYPESTNQPDTVSGTVNVLFTIDTAGKAKNIVIENSLGEAFDEEAKRLLLSMPLWEPARMNGNAIETKMSLPLTFSKSE</sequence>
<gene>
    <name evidence="13" type="ORF">JKP34_02505</name>
</gene>
<dbReference type="PANTHER" id="PTHR33446:SF2">
    <property type="entry name" value="PROTEIN TONB"/>
    <property type="match status" value="1"/>
</dbReference>
<feature type="transmembrane region" description="Helical" evidence="11">
    <location>
        <begin position="46"/>
        <end position="64"/>
    </location>
</feature>
<evidence type="ECO:0000256" key="2">
    <source>
        <dbReference type="ARBA" id="ARBA00006555"/>
    </source>
</evidence>
<comment type="subcellular location">
    <subcellularLocation>
        <location evidence="1">Cell inner membrane</location>
        <topology evidence="1">Single-pass membrane protein</topology>
        <orientation evidence="1">Periplasmic side</orientation>
    </subcellularLocation>
</comment>
<evidence type="ECO:0000256" key="11">
    <source>
        <dbReference type="SAM" id="Phobius"/>
    </source>
</evidence>
<name>A0A937DIF1_9BACT</name>
<dbReference type="GO" id="GO:0098797">
    <property type="term" value="C:plasma membrane protein complex"/>
    <property type="evidence" value="ECO:0007669"/>
    <property type="project" value="TreeGrafter"/>
</dbReference>
<dbReference type="GO" id="GO:0031992">
    <property type="term" value="F:energy transducer activity"/>
    <property type="evidence" value="ECO:0007669"/>
    <property type="project" value="TreeGrafter"/>
</dbReference>
<keyword evidence="4" id="KW-1003">Cell membrane</keyword>
<evidence type="ECO:0000256" key="1">
    <source>
        <dbReference type="ARBA" id="ARBA00004383"/>
    </source>
</evidence>
<accession>A0A937DIF1</accession>
<protein>
    <submittedName>
        <fullName evidence="13">TonB family protein</fullName>
    </submittedName>
</protein>
<reference evidence="13" key="1">
    <citation type="submission" date="2021-01" db="EMBL/GenBank/DDBJ databases">
        <title>Marivirga sp. nov., isolated from intertidal surface sediments.</title>
        <authorList>
            <person name="Zhang M."/>
        </authorList>
    </citation>
    <scope>NUCLEOTIDE SEQUENCE</scope>
    <source>
        <strain evidence="13">SM1354</strain>
    </source>
</reference>
<dbReference type="GO" id="GO:0015031">
    <property type="term" value="P:protein transport"/>
    <property type="evidence" value="ECO:0007669"/>
    <property type="project" value="UniProtKB-KW"/>
</dbReference>
<evidence type="ECO:0000259" key="12">
    <source>
        <dbReference type="PROSITE" id="PS52015"/>
    </source>
</evidence>
<dbReference type="PANTHER" id="PTHR33446">
    <property type="entry name" value="PROTEIN TONB-RELATED"/>
    <property type="match status" value="1"/>
</dbReference>
<comment type="similarity">
    <text evidence="2">Belongs to the TonB family.</text>
</comment>
<evidence type="ECO:0000256" key="3">
    <source>
        <dbReference type="ARBA" id="ARBA00022448"/>
    </source>
</evidence>
<keyword evidence="8 11" id="KW-1133">Transmembrane helix</keyword>
<feature type="domain" description="TonB C-terminal" evidence="12">
    <location>
        <begin position="156"/>
        <end position="247"/>
    </location>
</feature>
<dbReference type="Pfam" id="PF03544">
    <property type="entry name" value="TonB_C"/>
    <property type="match status" value="1"/>
</dbReference>
<dbReference type="NCBIfam" id="TIGR01352">
    <property type="entry name" value="tonB_Cterm"/>
    <property type="match status" value="1"/>
</dbReference>
<keyword evidence="14" id="KW-1185">Reference proteome</keyword>
<evidence type="ECO:0000256" key="7">
    <source>
        <dbReference type="ARBA" id="ARBA00022927"/>
    </source>
</evidence>
<feature type="region of interest" description="Disordered" evidence="10">
    <location>
        <begin position="99"/>
        <end position="141"/>
    </location>
</feature>
<dbReference type="EMBL" id="JAERQG010000001">
    <property type="protein sequence ID" value="MBL0764106.1"/>
    <property type="molecule type" value="Genomic_DNA"/>
</dbReference>
<evidence type="ECO:0000256" key="10">
    <source>
        <dbReference type="SAM" id="MobiDB-lite"/>
    </source>
</evidence>
<proteinExistence type="inferred from homology"/>
<dbReference type="RefSeq" id="WP_201917368.1">
    <property type="nucleotide sequence ID" value="NZ_JAERQG010000001.1"/>
</dbReference>
<feature type="compositionally biased region" description="Basic and acidic residues" evidence="10">
    <location>
        <begin position="119"/>
        <end position="141"/>
    </location>
</feature>
<evidence type="ECO:0000256" key="6">
    <source>
        <dbReference type="ARBA" id="ARBA00022692"/>
    </source>
</evidence>
<comment type="caution">
    <text evidence="13">The sequence shown here is derived from an EMBL/GenBank/DDBJ whole genome shotgun (WGS) entry which is preliminary data.</text>
</comment>
<organism evidence="13 14">
    <name type="scientific">Marivirga atlantica</name>
    <dbReference type="NCBI Taxonomy" id="1548457"/>
    <lineage>
        <taxon>Bacteria</taxon>
        <taxon>Pseudomonadati</taxon>
        <taxon>Bacteroidota</taxon>
        <taxon>Cytophagia</taxon>
        <taxon>Cytophagales</taxon>
        <taxon>Marivirgaceae</taxon>
        <taxon>Marivirga</taxon>
    </lineage>
</organism>
<evidence type="ECO:0000256" key="5">
    <source>
        <dbReference type="ARBA" id="ARBA00022519"/>
    </source>
</evidence>
<evidence type="ECO:0000256" key="9">
    <source>
        <dbReference type="ARBA" id="ARBA00023136"/>
    </source>
</evidence>
<dbReference type="InterPro" id="IPR006260">
    <property type="entry name" value="TonB/TolA_C"/>
</dbReference>
<evidence type="ECO:0000256" key="8">
    <source>
        <dbReference type="ARBA" id="ARBA00022989"/>
    </source>
</evidence>
<evidence type="ECO:0000313" key="13">
    <source>
        <dbReference type="EMBL" id="MBL0764106.1"/>
    </source>
</evidence>